<proteinExistence type="predicted"/>
<organism evidence="1 2">
    <name type="scientific">Durusdinium trenchii</name>
    <dbReference type="NCBI Taxonomy" id="1381693"/>
    <lineage>
        <taxon>Eukaryota</taxon>
        <taxon>Sar</taxon>
        <taxon>Alveolata</taxon>
        <taxon>Dinophyceae</taxon>
        <taxon>Suessiales</taxon>
        <taxon>Symbiodiniaceae</taxon>
        <taxon>Durusdinium</taxon>
    </lineage>
</organism>
<dbReference type="InterPro" id="IPR005343">
    <property type="entry name" value="Noc2"/>
</dbReference>
<dbReference type="PANTHER" id="PTHR12687:SF4">
    <property type="entry name" value="NUCLEOLAR COMPLEX PROTEIN 2 HOMOLOG"/>
    <property type="match status" value="1"/>
</dbReference>
<accession>A0ABP0IZX2</accession>
<name>A0ABP0IZX2_9DINO</name>
<dbReference type="EMBL" id="CAXAMN010004102">
    <property type="protein sequence ID" value="CAK9007642.1"/>
    <property type="molecule type" value="Genomic_DNA"/>
</dbReference>
<protein>
    <submittedName>
        <fullName evidence="1">Uncharacterized protein</fullName>
    </submittedName>
</protein>
<dbReference type="Proteomes" id="UP001642484">
    <property type="component" value="Unassembled WGS sequence"/>
</dbReference>
<dbReference type="Pfam" id="PF03715">
    <property type="entry name" value="Noc2"/>
    <property type="match status" value="1"/>
</dbReference>
<dbReference type="PANTHER" id="PTHR12687">
    <property type="entry name" value="NUCLEOLAR COMPLEX 2 AND RAD4-RELATED"/>
    <property type="match status" value="1"/>
</dbReference>
<reference evidence="1 2" key="1">
    <citation type="submission" date="2024-02" db="EMBL/GenBank/DDBJ databases">
        <authorList>
            <person name="Chen Y."/>
            <person name="Shah S."/>
            <person name="Dougan E. K."/>
            <person name="Thang M."/>
            <person name="Chan C."/>
        </authorList>
    </citation>
    <scope>NUCLEOTIDE SEQUENCE [LARGE SCALE GENOMIC DNA]</scope>
</reference>
<keyword evidence="2" id="KW-1185">Reference proteome</keyword>
<evidence type="ECO:0000313" key="2">
    <source>
        <dbReference type="Proteomes" id="UP001642484"/>
    </source>
</evidence>
<comment type="caution">
    <text evidence="1">The sequence shown here is derived from an EMBL/GenBank/DDBJ whole genome shotgun (WGS) entry which is preliminary data.</text>
</comment>
<evidence type="ECO:0000313" key="1">
    <source>
        <dbReference type="EMBL" id="CAK9007642.1"/>
    </source>
</evidence>
<gene>
    <name evidence="1" type="ORF">CCMP2556_LOCUS8932</name>
</gene>
<sequence length="648" mass="73528">MARKVRKVTKAKTKKQGEGQRHEDELQAIKEKDPDFYRFLVEEDQQLLDFTADMEAESEDEKVEIDEKAEKAPKEKSRLLTLERFEQIRSSATKSFTAFKAVINAYHLAVRSISSEEREDAVKGDVEDDAVRPKRSNRRRWQSMTIDSEATFSAILEWCLANFLGLLEHHSGSKAEDSATVDPTRLPRWNRVKMVSQFFWDETLALLSHAQTAEMQEAVLRTCSDARALAWLWPFKALQRRYLRACLHIWTQPKPSSASTSSVSPRLLSFLFLRNAAAMTLLRDGLTLEALLRSVLRAFMAATASYSWRSLNSVRFMENCILELFRLDDAAAYRVGYVCIRQLALLLRNTSLSSKTLNTGGKVKAKIAQGKSNKAKASSKASSLANGKPQQHAKVASKKGKSAAKQSETLVSWPFVRAMFLWARLVSDLKALKDLAYPLYMVILGATKSQSSLHFAPFCLHGLTALNELMAKTQRLVPLSALLLRLLDMDLKAIEKASKGPDEAKEAVHIEMLLQLPNFEEETLSKVGNYICALFIDHLGLLSRSVAFPELTTPVLLHLRRHSKHCRVEALRRQLKLMISLVEESRQQVQRFREQLQEPPPPGQLFVLDATPLSRQRAQLLNRYAEHEKRCIEAETAQTREKRKCPKP</sequence>